<keyword evidence="3" id="KW-1185">Reference proteome</keyword>
<dbReference type="AlphaFoldDB" id="A0AAD7HR63"/>
<feature type="region of interest" description="Disordered" evidence="1">
    <location>
        <begin position="154"/>
        <end position="178"/>
    </location>
</feature>
<feature type="region of interest" description="Disordered" evidence="1">
    <location>
        <begin position="230"/>
        <end position="253"/>
    </location>
</feature>
<sequence length="253" mass="27098">MASIVKNFLDSPCTVFAGRIDPGATPSHSMTGYYVHMCLGKKASFGSFSTLPTLRSPAGSTRGRPIASNDNDIIVSTLLDSPNLAYASGIDPEATLSHSMTGYYVHMCLGKKASFGPSSTLPTMRLPAGSTPRPPHCAQGRQYVDISLEKKASLGPSSTLPTMRLPTGSTLRPPHRTQGRQYADISLEKKASLRPSSTLPTMRLPAGSTPRPPHRVQGLQYVDISLETKASLGPFSTPPDLAFTTPRPPHRIQ</sequence>
<proteinExistence type="predicted"/>
<accession>A0AAD7HR63</accession>
<name>A0AAD7HR63_9AGAR</name>
<dbReference type="Proteomes" id="UP001215280">
    <property type="component" value="Unassembled WGS sequence"/>
</dbReference>
<gene>
    <name evidence="2" type="ORF">DFH07DRAFT_782745</name>
</gene>
<evidence type="ECO:0000313" key="2">
    <source>
        <dbReference type="EMBL" id="KAJ7726303.1"/>
    </source>
</evidence>
<reference evidence="2" key="1">
    <citation type="submission" date="2023-03" db="EMBL/GenBank/DDBJ databases">
        <title>Massive genome expansion in bonnet fungi (Mycena s.s.) driven by repeated elements and novel gene families across ecological guilds.</title>
        <authorList>
            <consortium name="Lawrence Berkeley National Laboratory"/>
            <person name="Harder C.B."/>
            <person name="Miyauchi S."/>
            <person name="Viragh M."/>
            <person name="Kuo A."/>
            <person name="Thoen E."/>
            <person name="Andreopoulos B."/>
            <person name="Lu D."/>
            <person name="Skrede I."/>
            <person name="Drula E."/>
            <person name="Henrissat B."/>
            <person name="Morin E."/>
            <person name="Kohler A."/>
            <person name="Barry K."/>
            <person name="LaButti K."/>
            <person name="Morin E."/>
            <person name="Salamov A."/>
            <person name="Lipzen A."/>
            <person name="Mereny Z."/>
            <person name="Hegedus B."/>
            <person name="Baldrian P."/>
            <person name="Stursova M."/>
            <person name="Weitz H."/>
            <person name="Taylor A."/>
            <person name="Grigoriev I.V."/>
            <person name="Nagy L.G."/>
            <person name="Martin F."/>
            <person name="Kauserud H."/>
        </authorList>
    </citation>
    <scope>NUCLEOTIDE SEQUENCE</scope>
    <source>
        <strain evidence="2">CBHHK188m</strain>
    </source>
</reference>
<evidence type="ECO:0000256" key="1">
    <source>
        <dbReference type="SAM" id="MobiDB-lite"/>
    </source>
</evidence>
<comment type="caution">
    <text evidence="2">The sequence shown here is derived from an EMBL/GenBank/DDBJ whole genome shotgun (WGS) entry which is preliminary data.</text>
</comment>
<dbReference type="EMBL" id="JARJLG010000220">
    <property type="protein sequence ID" value="KAJ7726303.1"/>
    <property type="molecule type" value="Genomic_DNA"/>
</dbReference>
<feature type="region of interest" description="Disordered" evidence="1">
    <location>
        <begin position="193"/>
        <end position="215"/>
    </location>
</feature>
<organism evidence="2 3">
    <name type="scientific">Mycena maculata</name>
    <dbReference type="NCBI Taxonomy" id="230809"/>
    <lineage>
        <taxon>Eukaryota</taxon>
        <taxon>Fungi</taxon>
        <taxon>Dikarya</taxon>
        <taxon>Basidiomycota</taxon>
        <taxon>Agaricomycotina</taxon>
        <taxon>Agaricomycetes</taxon>
        <taxon>Agaricomycetidae</taxon>
        <taxon>Agaricales</taxon>
        <taxon>Marasmiineae</taxon>
        <taxon>Mycenaceae</taxon>
        <taxon>Mycena</taxon>
    </lineage>
</organism>
<protein>
    <submittedName>
        <fullName evidence="2">Uncharacterized protein</fullName>
    </submittedName>
</protein>
<evidence type="ECO:0000313" key="3">
    <source>
        <dbReference type="Proteomes" id="UP001215280"/>
    </source>
</evidence>